<keyword evidence="1" id="KW-0067">ATP-binding</keyword>
<name>T1C2M0_9ZZZZ</name>
<proteinExistence type="predicted"/>
<keyword evidence="1" id="KW-0378">Hydrolase</keyword>
<reference evidence="1" key="1">
    <citation type="submission" date="2013-08" db="EMBL/GenBank/DDBJ databases">
        <authorList>
            <person name="Mendez C."/>
            <person name="Richter M."/>
            <person name="Ferrer M."/>
            <person name="Sanchez J."/>
        </authorList>
    </citation>
    <scope>NUCLEOTIDE SEQUENCE</scope>
</reference>
<dbReference type="AlphaFoldDB" id="T1C2M0"/>
<reference evidence="1" key="2">
    <citation type="journal article" date="2014" name="ISME J.">
        <title>Microbial stratification in low pH oxic and suboxic macroscopic growths along an acid mine drainage.</title>
        <authorList>
            <person name="Mendez-Garcia C."/>
            <person name="Mesa V."/>
            <person name="Sprenger R.R."/>
            <person name="Richter M."/>
            <person name="Diez M.S."/>
            <person name="Solano J."/>
            <person name="Bargiela R."/>
            <person name="Golyshina O.V."/>
            <person name="Manteca A."/>
            <person name="Ramos J.L."/>
            <person name="Gallego J.R."/>
            <person name="Llorente I."/>
            <person name="Martins Dos Santos V.A."/>
            <person name="Jensen O.N."/>
            <person name="Pelaez A.I."/>
            <person name="Sanchez J."/>
            <person name="Ferrer M."/>
        </authorList>
    </citation>
    <scope>NUCLEOTIDE SEQUENCE</scope>
</reference>
<sequence length="228" mass="26305">MYEARKFGVIEMMQIFQGIRFDKIVESYKETILYRDSVRKMIADYMDIDTVMNFLERISTGKLSFTGKDRISKSSEVFLTHYSERIMPLKPTKAILESVTSRLMNEEITLLCLSCRNTRTMKVRDVSSTRCTSCGSSLVAGISHYERSEIMEGINSGKIDEKTLKRLRKNAHLVKERGKKAIIALSGRGIGSETASRILSVSYFNDDDFIKEILNSEMEYARNRRFWN</sequence>
<keyword evidence="1" id="KW-0347">Helicase</keyword>
<accession>T1C2M0</accession>
<gene>
    <name evidence="1" type="ORF">B1A_03425</name>
</gene>
<keyword evidence="1" id="KW-0547">Nucleotide-binding</keyword>
<dbReference type="EMBL" id="AUZX01002514">
    <property type="protein sequence ID" value="EQD76257.1"/>
    <property type="molecule type" value="Genomic_DNA"/>
</dbReference>
<dbReference type="GO" id="GO:0004386">
    <property type="term" value="F:helicase activity"/>
    <property type="evidence" value="ECO:0007669"/>
    <property type="project" value="UniProtKB-KW"/>
</dbReference>
<comment type="caution">
    <text evidence="1">The sequence shown here is derived from an EMBL/GenBank/DDBJ whole genome shotgun (WGS) entry which is preliminary data.</text>
</comment>
<organism evidence="1">
    <name type="scientific">mine drainage metagenome</name>
    <dbReference type="NCBI Taxonomy" id="410659"/>
    <lineage>
        <taxon>unclassified sequences</taxon>
        <taxon>metagenomes</taxon>
        <taxon>ecological metagenomes</taxon>
    </lineage>
</organism>
<evidence type="ECO:0000313" key="1">
    <source>
        <dbReference type="EMBL" id="EQD76257.1"/>
    </source>
</evidence>
<protein>
    <submittedName>
        <fullName evidence="1">DEAD/DEAH box helicase domain-containing protein</fullName>
    </submittedName>
</protein>